<keyword evidence="3" id="KW-1185">Reference proteome</keyword>
<evidence type="ECO:0000313" key="3">
    <source>
        <dbReference type="Proteomes" id="UP000823775"/>
    </source>
</evidence>
<dbReference type="Proteomes" id="UP000823775">
    <property type="component" value="Unassembled WGS sequence"/>
</dbReference>
<feature type="region of interest" description="Disordered" evidence="1">
    <location>
        <begin position="62"/>
        <end position="99"/>
    </location>
</feature>
<evidence type="ECO:0000313" key="2">
    <source>
        <dbReference type="EMBL" id="MCE3050121.1"/>
    </source>
</evidence>
<sequence>MLLQQKSRPNEGKRLEKSLKRQNSIVIGCFVMTVDDHIHNHWLVIILCYCIPVTVTMPPKFQPTRGGAKRWIDNTKTTKHLQDENANSERDIEEIGTEE</sequence>
<accession>A0ABS8WH30</accession>
<reference evidence="2 3" key="1">
    <citation type="journal article" date="2021" name="BMC Genomics">
        <title>Datura genome reveals duplications of psychoactive alkaloid biosynthetic genes and high mutation rate following tissue culture.</title>
        <authorList>
            <person name="Rajewski A."/>
            <person name="Carter-House D."/>
            <person name="Stajich J."/>
            <person name="Litt A."/>
        </authorList>
    </citation>
    <scope>NUCLEOTIDE SEQUENCE [LARGE SCALE GENOMIC DNA]</scope>
    <source>
        <strain evidence="2">AR-01</strain>
    </source>
</reference>
<gene>
    <name evidence="2" type="ORF">HAX54_046502</name>
</gene>
<name>A0ABS8WH30_DATST</name>
<dbReference type="EMBL" id="JACEIK010007343">
    <property type="protein sequence ID" value="MCE3050121.1"/>
    <property type="molecule type" value="Genomic_DNA"/>
</dbReference>
<evidence type="ECO:0000256" key="1">
    <source>
        <dbReference type="SAM" id="MobiDB-lite"/>
    </source>
</evidence>
<organism evidence="2 3">
    <name type="scientific">Datura stramonium</name>
    <name type="common">Jimsonweed</name>
    <name type="synonym">Common thornapple</name>
    <dbReference type="NCBI Taxonomy" id="4076"/>
    <lineage>
        <taxon>Eukaryota</taxon>
        <taxon>Viridiplantae</taxon>
        <taxon>Streptophyta</taxon>
        <taxon>Embryophyta</taxon>
        <taxon>Tracheophyta</taxon>
        <taxon>Spermatophyta</taxon>
        <taxon>Magnoliopsida</taxon>
        <taxon>eudicotyledons</taxon>
        <taxon>Gunneridae</taxon>
        <taxon>Pentapetalae</taxon>
        <taxon>asterids</taxon>
        <taxon>lamiids</taxon>
        <taxon>Solanales</taxon>
        <taxon>Solanaceae</taxon>
        <taxon>Solanoideae</taxon>
        <taxon>Datureae</taxon>
        <taxon>Datura</taxon>
    </lineage>
</organism>
<comment type="caution">
    <text evidence="2">The sequence shown here is derived from an EMBL/GenBank/DDBJ whole genome shotgun (WGS) entry which is preliminary data.</text>
</comment>
<proteinExistence type="predicted"/>
<protein>
    <submittedName>
        <fullName evidence="2">Uncharacterized protein</fullName>
    </submittedName>
</protein>
<feature type="compositionally biased region" description="Basic and acidic residues" evidence="1">
    <location>
        <begin position="80"/>
        <end position="90"/>
    </location>
</feature>